<dbReference type="PANTHER" id="PTHR12406:SF38">
    <property type="entry name" value="PNPLA DOMAIN-CONTAINING PROTEIN"/>
    <property type="match status" value="1"/>
</dbReference>
<dbReference type="InterPro" id="IPR033562">
    <property type="entry name" value="PLPL"/>
</dbReference>
<dbReference type="PANTHER" id="PTHR12406">
    <property type="entry name" value="CALCIUM-INDEPENDENT PHOSPHOLIPASE A2 IPLA2 -RELATED"/>
    <property type="match status" value="1"/>
</dbReference>
<dbReference type="GO" id="GO:0004806">
    <property type="term" value="F:triacylglycerol lipase activity"/>
    <property type="evidence" value="ECO:0007669"/>
    <property type="project" value="TreeGrafter"/>
</dbReference>
<evidence type="ECO:0000256" key="1">
    <source>
        <dbReference type="ARBA" id="ARBA00023098"/>
    </source>
</evidence>
<dbReference type="AlphaFoldDB" id="A0A6C0JBR8"/>
<dbReference type="EMBL" id="MN740369">
    <property type="protein sequence ID" value="QHU03092.1"/>
    <property type="molecule type" value="Genomic_DNA"/>
</dbReference>
<dbReference type="SUPFAM" id="SSF52151">
    <property type="entry name" value="FabD/lysophospholipase-like"/>
    <property type="match status" value="1"/>
</dbReference>
<organism evidence="3">
    <name type="scientific">viral metagenome</name>
    <dbReference type="NCBI Taxonomy" id="1070528"/>
    <lineage>
        <taxon>unclassified sequences</taxon>
        <taxon>metagenomes</taxon>
        <taxon>organismal metagenomes</taxon>
    </lineage>
</organism>
<dbReference type="GO" id="GO:0019433">
    <property type="term" value="P:triglyceride catabolic process"/>
    <property type="evidence" value="ECO:0007669"/>
    <property type="project" value="TreeGrafter"/>
</dbReference>
<feature type="domain" description="PNPLA" evidence="2">
    <location>
        <begin position="32"/>
        <end position="198"/>
    </location>
</feature>
<accession>A0A6C0JBR8</accession>
<dbReference type="Pfam" id="PF01734">
    <property type="entry name" value="Patatin"/>
    <property type="match status" value="1"/>
</dbReference>
<protein>
    <recommendedName>
        <fullName evidence="2">PNPLA domain-containing protein</fullName>
    </recommendedName>
</protein>
<keyword evidence="1" id="KW-0443">Lipid metabolism</keyword>
<dbReference type="PROSITE" id="PS51635">
    <property type="entry name" value="PNPLA"/>
    <property type="match status" value="1"/>
</dbReference>
<sequence length="308" mass="35318">MKVVNHSDMMKEYVKAVTKNINKNIVPDKIDLIISGGAFNGSYGYGIATVIKTLENENKLKVQRISGTSVGALLGASYFSNMLNESENVFSKLRKDIRECGKLNSLYEIIKTAVNKRFETDKDIEILNDRLFINYTCMKTFGEVVVSKYNSKDHFVEVLFKSCYIPLLVDGNFSHDDCVDGIVPYLFKDSNYPILHINLLHLPIIAKTFLTRNEKNPHYRTLLGVSDVSSFFIEGKSDMCSWLKDWSYKQFIIEKIKYLFCLSILIFSYYLSKIEIPDQIKKSKLCYIISSNSNSMYKDLLYACSGKE</sequence>
<dbReference type="GO" id="GO:0016020">
    <property type="term" value="C:membrane"/>
    <property type="evidence" value="ECO:0007669"/>
    <property type="project" value="TreeGrafter"/>
</dbReference>
<dbReference type="InterPro" id="IPR016035">
    <property type="entry name" value="Acyl_Trfase/lysoPLipase"/>
</dbReference>
<evidence type="ECO:0000259" key="2">
    <source>
        <dbReference type="PROSITE" id="PS51635"/>
    </source>
</evidence>
<dbReference type="GO" id="GO:0005737">
    <property type="term" value="C:cytoplasm"/>
    <property type="evidence" value="ECO:0007669"/>
    <property type="project" value="TreeGrafter"/>
</dbReference>
<name>A0A6C0JBR8_9ZZZZ</name>
<dbReference type="GO" id="GO:0055088">
    <property type="term" value="P:lipid homeostasis"/>
    <property type="evidence" value="ECO:0007669"/>
    <property type="project" value="TreeGrafter"/>
</dbReference>
<dbReference type="GO" id="GO:0005811">
    <property type="term" value="C:lipid droplet"/>
    <property type="evidence" value="ECO:0007669"/>
    <property type="project" value="TreeGrafter"/>
</dbReference>
<proteinExistence type="predicted"/>
<evidence type="ECO:0000313" key="3">
    <source>
        <dbReference type="EMBL" id="QHU03092.1"/>
    </source>
</evidence>
<dbReference type="InterPro" id="IPR002641">
    <property type="entry name" value="PNPLA_dom"/>
</dbReference>
<dbReference type="Gene3D" id="3.40.1090.10">
    <property type="entry name" value="Cytosolic phospholipase A2 catalytic domain"/>
    <property type="match status" value="1"/>
</dbReference>
<reference evidence="3" key="1">
    <citation type="journal article" date="2020" name="Nature">
        <title>Giant virus diversity and host interactions through global metagenomics.</title>
        <authorList>
            <person name="Schulz F."/>
            <person name="Roux S."/>
            <person name="Paez-Espino D."/>
            <person name="Jungbluth S."/>
            <person name="Walsh D.A."/>
            <person name="Denef V.J."/>
            <person name="McMahon K.D."/>
            <person name="Konstantinidis K.T."/>
            <person name="Eloe-Fadrosh E.A."/>
            <person name="Kyrpides N.C."/>
            <person name="Woyke T."/>
        </authorList>
    </citation>
    <scope>NUCLEOTIDE SEQUENCE</scope>
    <source>
        <strain evidence="3">GVMAG-M-3300025890-48</strain>
    </source>
</reference>